<evidence type="ECO:0000313" key="1">
    <source>
        <dbReference type="EMBL" id="GJE90276.1"/>
    </source>
</evidence>
<gene>
    <name evidence="1" type="ORF">PsYK624_064050</name>
</gene>
<sequence length="329" mass="35977">MMTSQFRRAAPILLVRASHPSGAPLLPTEPPTLSRPACVIPVGRLCSQQPTTSLINAAGASSEDKDFRRRSVPVAGRGKCMEWIGWVRSVPPLARTPTAHAVPHLRPCLLWRDDQRRRNGHEQRCVWLAASRTHVINVRPQASAHIQAWLLARAQDIETPSKWATNSVPGPLRFTAGRVPIDDDAVPLPHINAYLHGLAQHALTHAITPHLGSGAAQRVEDGLILAAPFASPHPRASTLPAVLRAYYIVHRPFGQDVLLRSYALGGLYCLQTTRVARGDGVPDDFASGCDKIANLAGWMWTTGPVTCEHPFESLAHHTSTRPPGWYHDP</sequence>
<comment type="caution">
    <text evidence="1">The sequence shown here is derived from an EMBL/GenBank/DDBJ whole genome shotgun (WGS) entry which is preliminary data.</text>
</comment>
<dbReference type="InterPro" id="IPR036188">
    <property type="entry name" value="FAD/NAD-bd_sf"/>
</dbReference>
<dbReference type="OrthoDB" id="417877at2759"/>
<proteinExistence type="predicted"/>
<organism evidence="1 2">
    <name type="scientific">Phanerochaete sordida</name>
    <dbReference type="NCBI Taxonomy" id="48140"/>
    <lineage>
        <taxon>Eukaryota</taxon>
        <taxon>Fungi</taxon>
        <taxon>Dikarya</taxon>
        <taxon>Basidiomycota</taxon>
        <taxon>Agaricomycotina</taxon>
        <taxon>Agaricomycetes</taxon>
        <taxon>Polyporales</taxon>
        <taxon>Phanerochaetaceae</taxon>
        <taxon>Phanerochaete</taxon>
    </lineage>
</organism>
<dbReference type="AlphaFoldDB" id="A0A9P3G8K2"/>
<reference evidence="1 2" key="1">
    <citation type="submission" date="2021-08" db="EMBL/GenBank/DDBJ databases">
        <title>Draft Genome Sequence of Phanerochaete sordida strain YK-624.</title>
        <authorList>
            <person name="Mori T."/>
            <person name="Dohra H."/>
            <person name="Suzuki T."/>
            <person name="Kawagishi H."/>
            <person name="Hirai H."/>
        </authorList>
    </citation>
    <scope>NUCLEOTIDE SEQUENCE [LARGE SCALE GENOMIC DNA]</scope>
    <source>
        <strain evidence="1 2">YK-624</strain>
    </source>
</reference>
<dbReference type="EMBL" id="BPQB01000016">
    <property type="protein sequence ID" value="GJE90276.1"/>
    <property type="molecule type" value="Genomic_DNA"/>
</dbReference>
<dbReference type="Proteomes" id="UP000703269">
    <property type="component" value="Unassembled WGS sequence"/>
</dbReference>
<keyword evidence="2" id="KW-1185">Reference proteome</keyword>
<name>A0A9P3G8K2_9APHY</name>
<protein>
    <submittedName>
        <fullName evidence="1">Uncharacterized protein</fullName>
    </submittedName>
</protein>
<evidence type="ECO:0000313" key="2">
    <source>
        <dbReference type="Proteomes" id="UP000703269"/>
    </source>
</evidence>
<accession>A0A9P3G8K2</accession>
<dbReference type="Gene3D" id="3.50.50.60">
    <property type="entry name" value="FAD/NAD(P)-binding domain"/>
    <property type="match status" value="1"/>
</dbReference>